<evidence type="ECO:0000313" key="1">
    <source>
        <dbReference type="EMBL" id="OTP79153.1"/>
    </source>
</evidence>
<gene>
    <name evidence="1" type="ORF">PAMC26510_06725</name>
</gene>
<proteinExistence type="predicted"/>
<evidence type="ECO:0000313" key="2">
    <source>
        <dbReference type="Proteomes" id="UP000194546"/>
    </source>
</evidence>
<reference evidence="1 2" key="1">
    <citation type="submission" date="2017-03" db="EMBL/GenBank/DDBJ databases">
        <title>Genome analysis of strain PAMC 26510.</title>
        <authorList>
            <person name="Oh H.-M."/>
            <person name="Yang J.-A."/>
        </authorList>
    </citation>
    <scope>NUCLEOTIDE SEQUENCE [LARGE SCALE GENOMIC DNA]</scope>
    <source>
        <strain evidence="1 2">PAMC 26510</strain>
    </source>
</reference>
<dbReference type="EMBL" id="NBTY01000034">
    <property type="protein sequence ID" value="OTP79153.1"/>
    <property type="molecule type" value="Genomic_DNA"/>
</dbReference>
<comment type="caution">
    <text evidence="1">The sequence shown here is derived from an EMBL/GenBank/DDBJ whole genome shotgun (WGS) entry which is preliminary data.</text>
</comment>
<name>A0A242N6E5_CABSO</name>
<dbReference type="Proteomes" id="UP000194546">
    <property type="component" value="Unassembled WGS sequence"/>
</dbReference>
<protein>
    <submittedName>
        <fullName evidence="1">Uncharacterized protein</fullName>
    </submittedName>
</protein>
<sequence length="83" mass="9337">MGLCLNMNCTSKVDLHRQKADEKSRSALRFKGYNLKHFVTVTPGLFAHNHFNGLNTYVIECSVGKEQHHSPALIGRHGAEARF</sequence>
<accession>A0A242N6E5</accession>
<organism evidence="1 2">
    <name type="scientific">Caballeronia sordidicola</name>
    <name type="common">Burkholderia sordidicola</name>
    <dbReference type="NCBI Taxonomy" id="196367"/>
    <lineage>
        <taxon>Bacteria</taxon>
        <taxon>Pseudomonadati</taxon>
        <taxon>Pseudomonadota</taxon>
        <taxon>Betaproteobacteria</taxon>
        <taxon>Burkholderiales</taxon>
        <taxon>Burkholderiaceae</taxon>
        <taxon>Caballeronia</taxon>
    </lineage>
</organism>
<dbReference type="AlphaFoldDB" id="A0A242N6E5"/>